<dbReference type="CDD" id="cd23767">
    <property type="entry name" value="IQCD"/>
    <property type="match status" value="1"/>
</dbReference>
<dbReference type="GO" id="GO:0005634">
    <property type="term" value="C:nucleus"/>
    <property type="evidence" value="ECO:0007669"/>
    <property type="project" value="UniProtKB-SubCell"/>
</dbReference>
<organism evidence="6">
    <name type="scientific">Aegilops tauschii</name>
    <name type="common">Tausch's goatgrass</name>
    <name type="synonym">Aegilops squarrosa</name>
    <dbReference type="NCBI Taxonomy" id="37682"/>
    <lineage>
        <taxon>Eukaryota</taxon>
        <taxon>Viridiplantae</taxon>
        <taxon>Streptophyta</taxon>
        <taxon>Embryophyta</taxon>
        <taxon>Tracheophyta</taxon>
        <taxon>Spermatophyta</taxon>
        <taxon>Magnoliopsida</taxon>
        <taxon>Liliopsida</taxon>
        <taxon>Poales</taxon>
        <taxon>Poaceae</taxon>
        <taxon>BOP clade</taxon>
        <taxon>Pooideae</taxon>
        <taxon>Triticodae</taxon>
        <taxon>Triticeae</taxon>
        <taxon>Triticinae</taxon>
        <taxon>Aegilops</taxon>
    </lineage>
</organism>
<dbReference type="PANTHER" id="PTHR31250">
    <property type="entry name" value="IQ DOMAIN-CONTAINING PROTEIN IQM3"/>
    <property type="match status" value="1"/>
</dbReference>
<evidence type="ECO:0000256" key="2">
    <source>
        <dbReference type="ARBA" id="ARBA00004496"/>
    </source>
</evidence>
<sequence>MEAETVMPPPATELEHMDSAVLELAHTELSSLSGSDANGAATKVQKVYRSYRTRRNLADSAVVVEELWWQALDFARLNHNTVSFYYGPEPETAASRWRRVSVNASKVGQGLSRDGKALKLAFQHWIEAIDPRHRRGHNLYFYYDVWCQTQAGQPFFYWLDIGEGKDVDLPECPRALLKKQCIRYLGPTWHNGGLGATALDGGLHGLVRRQAAWWLMLAVCLGHVGGVARCAYEDFLNTLYRVAGWLYNIKGAKACFKNKNGSPHLPTWVETLNHKDEQAQLRQEREYYEYIITEGKITHKMSGEPLDTSQGPKGTKWIFVMSTAKKLYAGKKERGVFQHSSFLAGGATIAAGRFIAENGVIKSIWAYSGHYKPSAENLSNFLSFLEENGVDLKEVEVCSFTKEDCYEDPVHNTKQNPTAASISSNPSQLILPSNKASGSSSQTEADEGNNVRAEQARATYQRTLSGGLQSPRDVSVSQEAILERVNSMSKAKSYQLGHRLSLKWSTGNGPRIGCVKDYPMELRIQALEMVQQSTTLTKGIDSSGLVGGTGMPLAHLANVAACASSEILAPAKLRT</sequence>
<keyword evidence="4" id="KW-0539">Nucleus</keyword>
<feature type="compositionally biased region" description="Polar residues" evidence="5">
    <location>
        <begin position="412"/>
        <end position="443"/>
    </location>
</feature>
<name>R7WBR4_AEGTA</name>
<dbReference type="GO" id="GO:0005737">
    <property type="term" value="C:cytoplasm"/>
    <property type="evidence" value="ECO:0007669"/>
    <property type="project" value="UniProtKB-SubCell"/>
</dbReference>
<comment type="subcellular location">
    <subcellularLocation>
        <location evidence="2">Cytoplasm</location>
    </subcellularLocation>
    <subcellularLocation>
        <location evidence="1">Nucleus</location>
    </subcellularLocation>
</comment>
<evidence type="ECO:0000256" key="5">
    <source>
        <dbReference type="SAM" id="MobiDB-lite"/>
    </source>
</evidence>
<evidence type="ECO:0000256" key="3">
    <source>
        <dbReference type="ARBA" id="ARBA00022490"/>
    </source>
</evidence>
<keyword evidence="3" id="KW-0963">Cytoplasm</keyword>
<dbReference type="PANTHER" id="PTHR31250:SF10">
    <property type="entry name" value="IQ DOMAIN-CONTAINING PROTEIN IQM3"/>
    <property type="match status" value="1"/>
</dbReference>
<reference evidence="6" key="1">
    <citation type="submission" date="2015-06" db="UniProtKB">
        <authorList>
            <consortium name="EnsemblPlants"/>
        </authorList>
    </citation>
    <scope>IDENTIFICATION</scope>
</reference>
<dbReference type="PROSITE" id="PS50096">
    <property type="entry name" value="IQ"/>
    <property type="match status" value="1"/>
</dbReference>
<evidence type="ECO:0000256" key="4">
    <source>
        <dbReference type="ARBA" id="ARBA00023242"/>
    </source>
</evidence>
<protein>
    <recommendedName>
        <fullName evidence="7">IQ domain-containing protein IQM3</fullName>
    </recommendedName>
</protein>
<dbReference type="EnsemblPlants" id="EMT19248">
    <property type="protein sequence ID" value="EMT19248"/>
    <property type="gene ID" value="F775_20489"/>
</dbReference>
<proteinExistence type="predicted"/>
<dbReference type="InterPro" id="IPR044159">
    <property type="entry name" value="IQM"/>
</dbReference>
<evidence type="ECO:0008006" key="7">
    <source>
        <dbReference type="Google" id="ProtNLM"/>
    </source>
</evidence>
<evidence type="ECO:0000256" key="1">
    <source>
        <dbReference type="ARBA" id="ARBA00004123"/>
    </source>
</evidence>
<evidence type="ECO:0000313" key="6">
    <source>
        <dbReference type="EnsemblPlants" id="EMT19248"/>
    </source>
</evidence>
<accession>R7WBR4</accession>
<dbReference type="AlphaFoldDB" id="R7WBR4"/>
<feature type="region of interest" description="Disordered" evidence="5">
    <location>
        <begin position="407"/>
        <end position="453"/>
    </location>
</feature>